<dbReference type="AlphaFoldDB" id="A0A319CW52"/>
<evidence type="ECO:0000313" key="1">
    <source>
        <dbReference type="EMBL" id="PYH89304.1"/>
    </source>
</evidence>
<feature type="non-terminal residue" evidence="1">
    <location>
        <position position="1"/>
    </location>
</feature>
<dbReference type="EMBL" id="KZ826036">
    <property type="protein sequence ID" value="PYH89304.1"/>
    <property type="molecule type" value="Genomic_DNA"/>
</dbReference>
<proteinExistence type="predicted"/>
<sequence length="76" mass="8523">TSHSRLHVSQNRHQIFITFAEYDANYIHYLNDDPPPAGASRPFLRMHQSNRHGASGGHSAGNRPARLCRLPESCPC</sequence>
<dbReference type="STRING" id="1448320.A0A319CW52"/>
<organism evidence="1 2">
    <name type="scientific">Aspergillus ellipticus CBS 707.79</name>
    <dbReference type="NCBI Taxonomy" id="1448320"/>
    <lineage>
        <taxon>Eukaryota</taxon>
        <taxon>Fungi</taxon>
        <taxon>Dikarya</taxon>
        <taxon>Ascomycota</taxon>
        <taxon>Pezizomycotina</taxon>
        <taxon>Eurotiomycetes</taxon>
        <taxon>Eurotiomycetidae</taxon>
        <taxon>Eurotiales</taxon>
        <taxon>Aspergillaceae</taxon>
        <taxon>Aspergillus</taxon>
        <taxon>Aspergillus subgen. Circumdati</taxon>
    </lineage>
</organism>
<reference evidence="1 2" key="1">
    <citation type="submission" date="2018-02" db="EMBL/GenBank/DDBJ databases">
        <title>The genomes of Aspergillus section Nigri reveals drivers in fungal speciation.</title>
        <authorList>
            <consortium name="DOE Joint Genome Institute"/>
            <person name="Vesth T.C."/>
            <person name="Nybo J."/>
            <person name="Theobald S."/>
            <person name="Brandl J."/>
            <person name="Frisvad J.C."/>
            <person name="Nielsen K.F."/>
            <person name="Lyhne E.K."/>
            <person name="Kogle M.E."/>
            <person name="Kuo A."/>
            <person name="Riley R."/>
            <person name="Clum A."/>
            <person name="Nolan M."/>
            <person name="Lipzen A."/>
            <person name="Salamov A."/>
            <person name="Henrissat B."/>
            <person name="Wiebenga A."/>
            <person name="De vries R.P."/>
            <person name="Grigoriev I.V."/>
            <person name="Mortensen U.H."/>
            <person name="Andersen M.R."/>
            <person name="Baker S.E."/>
        </authorList>
    </citation>
    <scope>NUCLEOTIDE SEQUENCE [LARGE SCALE GENOMIC DNA]</scope>
    <source>
        <strain evidence="1 2">CBS 707.79</strain>
    </source>
</reference>
<dbReference type="Proteomes" id="UP000247810">
    <property type="component" value="Unassembled WGS sequence"/>
</dbReference>
<dbReference type="VEuPathDB" id="FungiDB:BO71DRAFT_336988"/>
<evidence type="ECO:0000313" key="2">
    <source>
        <dbReference type="Proteomes" id="UP000247810"/>
    </source>
</evidence>
<dbReference type="OrthoDB" id="3508621at2759"/>
<gene>
    <name evidence="1" type="ORF">BO71DRAFT_336988</name>
</gene>
<keyword evidence="2" id="KW-1185">Reference proteome</keyword>
<name>A0A319CW52_9EURO</name>
<accession>A0A319CW52</accession>
<protein>
    <submittedName>
        <fullName evidence="1">Uncharacterized protein</fullName>
    </submittedName>
</protein>